<keyword evidence="3" id="KW-1185">Reference proteome</keyword>
<comment type="caution">
    <text evidence="2">The sequence shown here is derived from an EMBL/GenBank/DDBJ whole genome shotgun (WGS) entry which is preliminary data.</text>
</comment>
<organism evidence="2 3">
    <name type="scientific">Ravibacter arvi</name>
    <dbReference type="NCBI Taxonomy" id="2051041"/>
    <lineage>
        <taxon>Bacteria</taxon>
        <taxon>Pseudomonadati</taxon>
        <taxon>Bacteroidota</taxon>
        <taxon>Cytophagia</taxon>
        <taxon>Cytophagales</taxon>
        <taxon>Spirosomataceae</taxon>
        <taxon>Ravibacter</taxon>
    </lineage>
</organism>
<evidence type="ECO:0000313" key="2">
    <source>
        <dbReference type="EMBL" id="GAA4439321.1"/>
    </source>
</evidence>
<dbReference type="Proteomes" id="UP001501508">
    <property type="component" value="Unassembled WGS sequence"/>
</dbReference>
<evidence type="ECO:0000256" key="1">
    <source>
        <dbReference type="SAM" id="SignalP"/>
    </source>
</evidence>
<gene>
    <name evidence="2" type="ORF">GCM10023091_21320</name>
</gene>
<protein>
    <submittedName>
        <fullName evidence="2">DUF2911 domain-containing protein</fullName>
    </submittedName>
</protein>
<feature type="signal peptide" evidence="1">
    <location>
        <begin position="1"/>
        <end position="23"/>
    </location>
</feature>
<keyword evidence="1" id="KW-0732">Signal</keyword>
<accession>A0ABP8M0V6</accession>
<evidence type="ECO:0000313" key="3">
    <source>
        <dbReference type="Proteomes" id="UP001501508"/>
    </source>
</evidence>
<name>A0ABP8M0V6_9BACT</name>
<dbReference type="InterPro" id="IPR021314">
    <property type="entry name" value="DUF2911"/>
</dbReference>
<reference evidence="3" key="1">
    <citation type="journal article" date="2019" name="Int. J. Syst. Evol. Microbiol.">
        <title>The Global Catalogue of Microorganisms (GCM) 10K type strain sequencing project: providing services to taxonomists for standard genome sequencing and annotation.</title>
        <authorList>
            <consortium name="The Broad Institute Genomics Platform"/>
            <consortium name="The Broad Institute Genome Sequencing Center for Infectious Disease"/>
            <person name="Wu L."/>
            <person name="Ma J."/>
        </authorList>
    </citation>
    <scope>NUCLEOTIDE SEQUENCE [LARGE SCALE GENOMIC DNA]</scope>
    <source>
        <strain evidence="3">JCM 31920</strain>
    </source>
</reference>
<dbReference type="EMBL" id="BAABEY010000020">
    <property type="protein sequence ID" value="GAA4439321.1"/>
    <property type="molecule type" value="Genomic_DNA"/>
</dbReference>
<proteinExistence type="predicted"/>
<dbReference type="RefSeq" id="WP_345028702.1">
    <property type="nucleotide sequence ID" value="NZ_BAABEY010000020.1"/>
</dbReference>
<sequence length="283" mass="31265">MKKFTFLFSILLALLVLPNVTSAQLNLPQASPSAIAAQGIGLGEARIDYHRPSLKGRKMFGSQVPYGSVWRTGANQVTTLTLSREMEVAGNKVAAGKYALFTIPAPGEWTVILSKDAEAWGAYTYNEANDVLRFKVKSQALSKPVEFFTIRFDDFTPTQSNVVIEWERTQIKFPVKQDADAEIMEQIKTLTAASDVKPMTLIGAANYYLDTNRELNTAFEWASKGLESNKMYWAYALRAKIAAKIGKCDVAVEDAKTGLPGAKKANDMSYVQTLEKIIKECGK</sequence>
<feature type="chain" id="PRO_5045549423" evidence="1">
    <location>
        <begin position="24"/>
        <end position="283"/>
    </location>
</feature>
<dbReference type="Pfam" id="PF11138">
    <property type="entry name" value="DUF2911"/>
    <property type="match status" value="1"/>
</dbReference>